<dbReference type="RefSeq" id="XP_011410524.2">
    <property type="nucleotide sequence ID" value="XM_011412222.2"/>
</dbReference>
<evidence type="ECO:0000256" key="4">
    <source>
        <dbReference type="SAM" id="Phobius"/>
    </source>
</evidence>
<keyword evidence="4" id="KW-0472">Membrane</keyword>
<dbReference type="InterPro" id="IPR002213">
    <property type="entry name" value="UDP_glucos_trans"/>
</dbReference>
<keyword evidence="6" id="KW-1185">Reference proteome</keyword>
<dbReference type="EnsemblMetazoa" id="XM_011412222.2">
    <property type="protein sequence ID" value="XP_011410524.2"/>
    <property type="gene ID" value="LOC105316922"/>
</dbReference>
<evidence type="ECO:0000256" key="2">
    <source>
        <dbReference type="ARBA" id="ARBA00022676"/>
    </source>
</evidence>
<dbReference type="PANTHER" id="PTHR48043">
    <property type="entry name" value="EG:EG0003.4 PROTEIN-RELATED"/>
    <property type="match status" value="1"/>
</dbReference>
<dbReference type="PANTHER" id="PTHR48043:SF145">
    <property type="entry name" value="FI06409P-RELATED"/>
    <property type="match status" value="1"/>
</dbReference>
<evidence type="ECO:0000313" key="5">
    <source>
        <dbReference type="EnsemblMetazoa" id="XP_011410524.2"/>
    </source>
</evidence>
<dbReference type="GeneID" id="105316922"/>
<dbReference type="AlphaFoldDB" id="A0AAN0IVJ6"/>
<dbReference type="Proteomes" id="UP000007879">
    <property type="component" value="Unassembled WGS sequence"/>
</dbReference>
<dbReference type="Pfam" id="PF00201">
    <property type="entry name" value="UDPGT"/>
    <property type="match status" value="1"/>
</dbReference>
<feature type="transmembrane region" description="Helical" evidence="4">
    <location>
        <begin position="561"/>
        <end position="581"/>
    </location>
</feature>
<dbReference type="GO" id="GO:0008194">
    <property type="term" value="F:UDP-glycosyltransferase activity"/>
    <property type="evidence" value="ECO:0007669"/>
    <property type="project" value="InterPro"/>
</dbReference>
<keyword evidence="3" id="KW-0808">Transferase</keyword>
<evidence type="ECO:0000313" key="6">
    <source>
        <dbReference type="Proteomes" id="UP000007879"/>
    </source>
</evidence>
<evidence type="ECO:0008006" key="7">
    <source>
        <dbReference type="Google" id="ProtNLM"/>
    </source>
</evidence>
<dbReference type="SUPFAM" id="SSF53756">
    <property type="entry name" value="UDP-Glycosyltransferase/glycogen phosphorylase"/>
    <property type="match status" value="1"/>
</dbReference>
<dbReference type="InterPro" id="IPR050271">
    <property type="entry name" value="UDP-glycosyltransferase"/>
</dbReference>
<keyword evidence="4" id="KW-0812">Transmembrane</keyword>
<keyword evidence="2" id="KW-0328">Glycosyltransferase</keyword>
<reference evidence="6" key="1">
    <citation type="journal article" date="2010" name="Nature">
        <title>The Amphimedon queenslandica genome and the evolution of animal complexity.</title>
        <authorList>
            <person name="Srivastava M."/>
            <person name="Simakov O."/>
            <person name="Chapman J."/>
            <person name="Fahey B."/>
            <person name="Gauthier M.E."/>
            <person name="Mitros T."/>
            <person name="Richards G.S."/>
            <person name="Conaco C."/>
            <person name="Dacre M."/>
            <person name="Hellsten U."/>
            <person name="Larroux C."/>
            <person name="Putnam N.H."/>
            <person name="Stanke M."/>
            <person name="Adamska M."/>
            <person name="Darling A."/>
            <person name="Degnan S.M."/>
            <person name="Oakley T.H."/>
            <person name="Plachetzki D.C."/>
            <person name="Zhai Y."/>
            <person name="Adamski M."/>
            <person name="Calcino A."/>
            <person name="Cummins S.F."/>
            <person name="Goodstein D.M."/>
            <person name="Harris C."/>
            <person name="Jackson D.J."/>
            <person name="Leys S.P."/>
            <person name="Shu S."/>
            <person name="Woodcroft B.J."/>
            <person name="Vervoort M."/>
            <person name="Kosik K.S."/>
            <person name="Manning G."/>
            <person name="Degnan B.M."/>
            <person name="Rokhsar D.S."/>
        </authorList>
    </citation>
    <scope>NUCLEOTIDE SEQUENCE [LARGE SCALE GENOMIC DNA]</scope>
</reference>
<dbReference type="CDD" id="cd03784">
    <property type="entry name" value="GT1_Gtf-like"/>
    <property type="match status" value="1"/>
</dbReference>
<name>A0AAN0IVJ6_AMPQE</name>
<keyword evidence="4" id="KW-1133">Transmembrane helix</keyword>
<comment type="similarity">
    <text evidence="1">Belongs to the UDP-glycosyltransferase family.</text>
</comment>
<protein>
    <recommendedName>
        <fullName evidence="7">UDP-glycosyltransferases domain-containing protein</fullName>
    </recommendedName>
</protein>
<organism evidence="5 6">
    <name type="scientific">Amphimedon queenslandica</name>
    <name type="common">Sponge</name>
    <dbReference type="NCBI Taxonomy" id="400682"/>
    <lineage>
        <taxon>Eukaryota</taxon>
        <taxon>Metazoa</taxon>
        <taxon>Porifera</taxon>
        <taxon>Demospongiae</taxon>
        <taxon>Heteroscleromorpha</taxon>
        <taxon>Haplosclerida</taxon>
        <taxon>Niphatidae</taxon>
        <taxon>Amphimedon</taxon>
    </lineage>
</organism>
<dbReference type="Gene3D" id="3.40.50.2000">
    <property type="entry name" value="Glycogen Phosphorylase B"/>
    <property type="match status" value="2"/>
</dbReference>
<sequence>MHAYIDYIHTKVQSSRVCFKIFPSAFLEQFLLSTPFSFYDNYNLYRYKLLQSAAGVVIKHMILIKMIRVAALVLLILFYRVTSLSSLQKEDDIISSKEKLSVLLLHSMFPSHFLPLLSLGAELSSRGHKVTTLGPVLEGYENLFIKRAQSLGLETIETNMVSAETFKMYSQSAEHEEGFISTVKWIYNMSLFFTSPSFKKENYLVKMRETIDALNGSDYDYVISEHATMSLLYYTQRKWSIEDIMLVTVVPDFIARSIVPWPYPSLLISSSDDMSFVDRLLSALFLPLETLMMSFLGKALFVAEDECYLPSSNPLEVLLYQPTLYTTVIGIELPQVILPLQHFLGPLLPPDHSLLDSRLSTWLENTSNAHSPVIYISMGTTVFINREMAEALLKLSSEYRLVWSLRKSNQHVLLGLNIDNKTVYVAPWVAQFTVLGHSLVKLAILHCGINGIQEAFYNEVPVLCIPGGADQYFLASRLKVKKLGLWLNAKDANEDNLKRAISTILVKEKDQFKKNTKKMSALFKAAGGVKKGADLVELYAEIGYKHGLPSFIRYEWNFIQYYNIDVWCVLVIILIVGLMGCRLCCGCFCRRFCCCCYCWRQSKEKKTKTD</sequence>
<evidence type="ECO:0000256" key="1">
    <source>
        <dbReference type="ARBA" id="ARBA00009995"/>
    </source>
</evidence>
<evidence type="ECO:0000256" key="3">
    <source>
        <dbReference type="ARBA" id="ARBA00022679"/>
    </source>
</evidence>
<accession>A0AAN0IVJ6</accession>
<reference evidence="5" key="2">
    <citation type="submission" date="2024-06" db="UniProtKB">
        <authorList>
            <consortium name="EnsemblMetazoa"/>
        </authorList>
    </citation>
    <scope>IDENTIFICATION</scope>
</reference>
<proteinExistence type="inferred from homology"/>
<feature type="transmembrane region" description="Helical" evidence="4">
    <location>
        <begin position="58"/>
        <end position="79"/>
    </location>
</feature>
<dbReference type="KEGG" id="aqu:105316922"/>